<dbReference type="EMBL" id="BAABKE010000002">
    <property type="protein sequence ID" value="GAA5095835.1"/>
    <property type="molecule type" value="Genomic_DNA"/>
</dbReference>
<dbReference type="InterPro" id="IPR012312">
    <property type="entry name" value="Hemerythrin-like"/>
</dbReference>
<reference evidence="3" key="1">
    <citation type="journal article" date="2019" name="Int. J. Syst. Evol. Microbiol.">
        <title>The Global Catalogue of Microorganisms (GCM) 10K type strain sequencing project: providing services to taxonomists for standard genome sequencing and annotation.</title>
        <authorList>
            <consortium name="The Broad Institute Genomics Platform"/>
            <consortium name="The Broad Institute Genome Sequencing Center for Infectious Disease"/>
            <person name="Wu L."/>
            <person name="Ma J."/>
        </authorList>
    </citation>
    <scope>NUCLEOTIDE SEQUENCE [LARGE SCALE GENOMIC DNA]</scope>
    <source>
        <strain evidence="3">JCM 18424</strain>
    </source>
</reference>
<protein>
    <recommendedName>
        <fullName evidence="1">Hemerythrin-like domain-containing protein</fullName>
    </recommendedName>
</protein>
<sequence length="126" mass="14521">MKRDPRLIEFSREHHSALKLGLLIKNSDDLPLLIKEIKKAKGMLLNHFAEEETDLLSIMNEMNSPNLVAQFESDHKQLRAYLHQSELALDDVKAFGALLTSHSRFEEKELFQAIQAYWAETETGNQ</sequence>
<comment type="caution">
    <text evidence="2">The sequence shown here is derived from an EMBL/GenBank/DDBJ whole genome shotgun (WGS) entry which is preliminary data.</text>
</comment>
<accession>A0ABP9MFI5</accession>
<evidence type="ECO:0000313" key="3">
    <source>
        <dbReference type="Proteomes" id="UP001500631"/>
    </source>
</evidence>
<evidence type="ECO:0000313" key="2">
    <source>
        <dbReference type="EMBL" id="GAA5095835.1"/>
    </source>
</evidence>
<gene>
    <name evidence="2" type="ORF">GCM10023338_05610</name>
</gene>
<dbReference type="Proteomes" id="UP001500631">
    <property type="component" value="Unassembled WGS sequence"/>
</dbReference>
<dbReference type="Pfam" id="PF01814">
    <property type="entry name" value="Hemerythrin"/>
    <property type="match status" value="1"/>
</dbReference>
<proteinExistence type="predicted"/>
<dbReference type="Gene3D" id="1.20.120.520">
    <property type="entry name" value="nmb1532 protein domain like"/>
    <property type="match status" value="1"/>
</dbReference>
<feature type="domain" description="Hemerythrin-like" evidence="1">
    <location>
        <begin position="10"/>
        <end position="113"/>
    </location>
</feature>
<evidence type="ECO:0000259" key="1">
    <source>
        <dbReference type="Pfam" id="PF01814"/>
    </source>
</evidence>
<organism evidence="2 3">
    <name type="scientific">Wohlfahrtiimonas larvae</name>
    <dbReference type="NCBI Taxonomy" id="1157986"/>
    <lineage>
        <taxon>Bacteria</taxon>
        <taxon>Pseudomonadati</taxon>
        <taxon>Pseudomonadota</taxon>
        <taxon>Gammaproteobacteria</taxon>
        <taxon>Cardiobacteriales</taxon>
        <taxon>Ignatzschineriaceae</taxon>
        <taxon>Wohlfahrtiimonas</taxon>
    </lineage>
</organism>
<dbReference type="RefSeq" id="WP_077924673.1">
    <property type="nucleotide sequence ID" value="NZ_BAABKE010000002.1"/>
</dbReference>
<name>A0ABP9MFI5_9GAMM</name>
<keyword evidence="3" id="KW-1185">Reference proteome</keyword>